<evidence type="ECO:0000313" key="4">
    <source>
        <dbReference type="EMBL" id="HJF31753.1"/>
    </source>
</evidence>
<organism evidence="4 5">
    <name type="scientific">Sporosarcina psychrophila</name>
    <name type="common">Bacillus psychrophilus</name>
    <dbReference type="NCBI Taxonomy" id="1476"/>
    <lineage>
        <taxon>Bacteria</taxon>
        <taxon>Bacillati</taxon>
        <taxon>Bacillota</taxon>
        <taxon>Bacilli</taxon>
        <taxon>Bacillales</taxon>
        <taxon>Caryophanaceae</taxon>
        <taxon>Sporosarcina</taxon>
    </lineage>
</organism>
<dbReference type="SUPFAM" id="SSF53474">
    <property type="entry name" value="alpha/beta-Hydrolases"/>
    <property type="match status" value="1"/>
</dbReference>
<dbReference type="Pfam" id="PF02230">
    <property type="entry name" value="Abhydrolase_2"/>
    <property type="match status" value="1"/>
</dbReference>
<reference evidence="4" key="1">
    <citation type="journal article" date="2021" name="PeerJ">
        <title>Extensive microbial diversity within the chicken gut microbiome revealed by metagenomics and culture.</title>
        <authorList>
            <person name="Gilroy R."/>
            <person name="Ravi A."/>
            <person name="Getino M."/>
            <person name="Pursley I."/>
            <person name="Horton D.L."/>
            <person name="Alikhan N.F."/>
            <person name="Baker D."/>
            <person name="Gharbi K."/>
            <person name="Hall N."/>
            <person name="Watson M."/>
            <person name="Adriaenssens E.M."/>
            <person name="Foster-Nyarko E."/>
            <person name="Jarju S."/>
            <person name="Secka A."/>
            <person name="Antonio M."/>
            <person name="Oren A."/>
            <person name="Chaudhuri R.R."/>
            <person name="La Ragione R."/>
            <person name="Hildebrand F."/>
            <person name="Pallen M.J."/>
        </authorList>
    </citation>
    <scope>NUCLEOTIDE SEQUENCE</scope>
    <source>
        <strain evidence="4">CHK171-7178</strain>
    </source>
</reference>
<accession>A0A921KD79</accession>
<dbReference type="InterPro" id="IPR003140">
    <property type="entry name" value="PLipase/COase/thioEstase"/>
</dbReference>
<dbReference type="InterPro" id="IPR029058">
    <property type="entry name" value="AB_hydrolase_fold"/>
</dbReference>
<protein>
    <submittedName>
        <fullName evidence="4">Esterase</fullName>
    </submittedName>
</protein>
<dbReference type="Gene3D" id="3.40.50.1820">
    <property type="entry name" value="alpha/beta hydrolase"/>
    <property type="match status" value="1"/>
</dbReference>
<dbReference type="InterPro" id="IPR050565">
    <property type="entry name" value="LYPA1-2/EST-like"/>
</dbReference>
<dbReference type="EMBL" id="DYWT01000136">
    <property type="protein sequence ID" value="HJF31753.1"/>
    <property type="molecule type" value="Genomic_DNA"/>
</dbReference>
<name>A0A921KD79_SPOPS</name>
<keyword evidence="2" id="KW-0378">Hydrolase</keyword>
<proteinExistence type="inferred from homology"/>
<feature type="domain" description="Phospholipase/carboxylesterase/thioesterase" evidence="3">
    <location>
        <begin position="18"/>
        <end position="207"/>
    </location>
</feature>
<comment type="caution">
    <text evidence="4">The sequence shown here is derived from an EMBL/GenBank/DDBJ whole genome shotgun (WGS) entry which is preliminary data.</text>
</comment>
<evidence type="ECO:0000259" key="3">
    <source>
        <dbReference type="Pfam" id="PF02230"/>
    </source>
</evidence>
<sequence length="209" mass="23641">MRSPFTFIHTAPEATAGKQPAIFLLHGMGSNEEDLPQLVREFKDSHHIFSLRGPIVFDPGYAFFTIEEEGKPIRVVFDEVLTYIQAFIHEAIAEFELDEERIYVLGFSQGAVLAQSLALTMGSVIRGVVALSGYIPDFVKTDYRKQSVDHLNIFISHGEYDYIIPPQWGVESKEYLESLGVNVTFKTYNDGHGVTPENHQNLVEFLRQS</sequence>
<dbReference type="Proteomes" id="UP000698173">
    <property type="component" value="Unassembled WGS sequence"/>
</dbReference>
<evidence type="ECO:0000313" key="5">
    <source>
        <dbReference type="Proteomes" id="UP000698173"/>
    </source>
</evidence>
<dbReference type="AlphaFoldDB" id="A0A921KD79"/>
<dbReference type="PANTHER" id="PTHR10655:SF17">
    <property type="entry name" value="LYSOPHOSPHOLIPASE-LIKE PROTEIN 1"/>
    <property type="match status" value="1"/>
</dbReference>
<comment type="similarity">
    <text evidence="1">Belongs to the AB hydrolase superfamily. AB hydrolase 2 family.</text>
</comment>
<gene>
    <name evidence="4" type="ORF">K8V56_08235</name>
</gene>
<evidence type="ECO:0000256" key="1">
    <source>
        <dbReference type="ARBA" id="ARBA00006499"/>
    </source>
</evidence>
<reference evidence="4" key="2">
    <citation type="submission" date="2021-09" db="EMBL/GenBank/DDBJ databases">
        <authorList>
            <person name="Gilroy R."/>
        </authorList>
    </citation>
    <scope>NUCLEOTIDE SEQUENCE</scope>
    <source>
        <strain evidence="4">CHK171-7178</strain>
    </source>
</reference>
<dbReference type="GO" id="GO:0016787">
    <property type="term" value="F:hydrolase activity"/>
    <property type="evidence" value="ECO:0007669"/>
    <property type="project" value="UniProtKB-KW"/>
</dbReference>
<evidence type="ECO:0000256" key="2">
    <source>
        <dbReference type="ARBA" id="ARBA00022801"/>
    </source>
</evidence>
<dbReference type="PANTHER" id="PTHR10655">
    <property type="entry name" value="LYSOPHOSPHOLIPASE-RELATED"/>
    <property type="match status" value="1"/>
</dbReference>